<dbReference type="GO" id="GO:0008270">
    <property type="term" value="F:zinc ion binding"/>
    <property type="evidence" value="ECO:0007669"/>
    <property type="project" value="UniProtKB-KW"/>
</dbReference>
<dbReference type="Gene3D" id="3.30.40.10">
    <property type="entry name" value="Zinc/RING finger domain, C3HC4 (zinc finger)"/>
    <property type="match status" value="1"/>
</dbReference>
<proteinExistence type="predicted"/>
<dbReference type="InterPro" id="IPR001841">
    <property type="entry name" value="Znf_RING"/>
</dbReference>
<reference evidence="6" key="1">
    <citation type="journal article" date="2020" name="Nature">
        <title>Giant virus diversity and host interactions through global metagenomics.</title>
        <authorList>
            <person name="Schulz F."/>
            <person name="Roux S."/>
            <person name="Paez-Espino D."/>
            <person name="Jungbluth S."/>
            <person name="Walsh D.A."/>
            <person name="Denef V.J."/>
            <person name="McMahon K.D."/>
            <person name="Konstantinidis K.T."/>
            <person name="Eloe-Fadrosh E.A."/>
            <person name="Kyrpides N.C."/>
            <person name="Woyke T."/>
        </authorList>
    </citation>
    <scope>NUCLEOTIDE SEQUENCE</scope>
    <source>
        <strain evidence="6">GVMAG-M-3300023184-88</strain>
    </source>
</reference>
<dbReference type="PANTHER" id="PTHR45798:SF97">
    <property type="entry name" value="ALCOHOL-SENSITIVE RING FINGER PROTEIN 1"/>
    <property type="match status" value="1"/>
</dbReference>
<evidence type="ECO:0000256" key="1">
    <source>
        <dbReference type="ARBA" id="ARBA00022723"/>
    </source>
</evidence>
<dbReference type="SMART" id="SM00184">
    <property type="entry name" value="RING"/>
    <property type="match status" value="1"/>
</dbReference>
<protein>
    <recommendedName>
        <fullName evidence="5">RING-type domain-containing protein</fullName>
    </recommendedName>
</protein>
<feature type="compositionally biased region" description="Polar residues" evidence="4">
    <location>
        <begin position="78"/>
        <end position="96"/>
    </location>
</feature>
<sequence length="239" mass="27544">MSDSRIYASPLLNDLHQSFPELLYHPEQFQTVQDVLQYIIHVANNNPYTRGRQQYEQRISQPSPQVPSQAVPRVPSQRAPSQRAPSQSVPRVPSRQSQVMANPFVIRDIYQPIPLVNTHSIPQESVDMSSYFTTRQNPSILSALLNQVFSQPPSTFLDDAVIVRPSPAQIENNTTFRTATEHEDNNCAICQDPLEDRQLLCVINHCRHTFHETCIMQWFQQNVRCPTCRHDVREDGRRE</sequence>
<feature type="region of interest" description="Disordered" evidence="4">
    <location>
        <begin position="54"/>
        <end position="96"/>
    </location>
</feature>
<keyword evidence="3" id="KW-0862">Zinc</keyword>
<evidence type="ECO:0000256" key="2">
    <source>
        <dbReference type="ARBA" id="ARBA00022771"/>
    </source>
</evidence>
<dbReference type="PANTHER" id="PTHR45798">
    <property type="entry name" value="RING-H2 FINGER PROTEIN ATL61-RELATED-RELATED"/>
    <property type="match status" value="1"/>
</dbReference>
<dbReference type="InterPro" id="IPR013083">
    <property type="entry name" value="Znf_RING/FYVE/PHD"/>
</dbReference>
<dbReference type="Pfam" id="PF13639">
    <property type="entry name" value="zf-RING_2"/>
    <property type="match status" value="1"/>
</dbReference>
<dbReference type="AlphaFoldDB" id="A0A6C0IG59"/>
<organism evidence="6">
    <name type="scientific">viral metagenome</name>
    <dbReference type="NCBI Taxonomy" id="1070528"/>
    <lineage>
        <taxon>unclassified sequences</taxon>
        <taxon>metagenomes</taxon>
        <taxon>organismal metagenomes</taxon>
    </lineage>
</organism>
<evidence type="ECO:0000256" key="4">
    <source>
        <dbReference type="SAM" id="MobiDB-lite"/>
    </source>
</evidence>
<keyword evidence="1" id="KW-0479">Metal-binding</keyword>
<feature type="compositionally biased region" description="Low complexity" evidence="4">
    <location>
        <begin position="60"/>
        <end position="77"/>
    </location>
</feature>
<dbReference type="PROSITE" id="PS50089">
    <property type="entry name" value="ZF_RING_2"/>
    <property type="match status" value="1"/>
</dbReference>
<name>A0A6C0IG59_9ZZZZ</name>
<accession>A0A6C0IG59</accession>
<evidence type="ECO:0000256" key="3">
    <source>
        <dbReference type="ARBA" id="ARBA00022833"/>
    </source>
</evidence>
<evidence type="ECO:0000259" key="5">
    <source>
        <dbReference type="PROSITE" id="PS50089"/>
    </source>
</evidence>
<dbReference type="EMBL" id="MN740182">
    <property type="protein sequence ID" value="QHT92211.1"/>
    <property type="molecule type" value="Genomic_DNA"/>
</dbReference>
<feature type="domain" description="RING-type" evidence="5">
    <location>
        <begin position="187"/>
        <end position="229"/>
    </location>
</feature>
<keyword evidence="2" id="KW-0863">Zinc-finger</keyword>
<evidence type="ECO:0000313" key="6">
    <source>
        <dbReference type="EMBL" id="QHT92211.1"/>
    </source>
</evidence>
<dbReference type="SUPFAM" id="SSF57850">
    <property type="entry name" value="RING/U-box"/>
    <property type="match status" value="1"/>
</dbReference>
<dbReference type="InterPro" id="IPR052788">
    <property type="entry name" value="RING-type_E3_ligase_ATL"/>
</dbReference>